<dbReference type="AlphaFoldDB" id="A0AAV7RF45"/>
<proteinExistence type="predicted"/>
<feature type="compositionally biased region" description="Basic and acidic residues" evidence="1">
    <location>
        <begin position="90"/>
        <end position="112"/>
    </location>
</feature>
<gene>
    <name evidence="2" type="ORF">NDU88_002271</name>
</gene>
<dbReference type="EMBL" id="JANPWB010000009">
    <property type="protein sequence ID" value="KAJ1149463.1"/>
    <property type="molecule type" value="Genomic_DNA"/>
</dbReference>
<sequence length="176" mass="19710">MMTERHRKNDPSKSADLSSLTDQWERDGSDQADPHIRRTCADAALNSTEATQDAALSIGSQPKLRSSETVKGVGPPTQEVCERIPWWTPKEPEKESEQQRTSEEGNPKDARTGRRQPGELPKTGVEWMQHRGEEIWPWGAYERACHASGEAWPNQVQELGTGEEGAGEERRHGHCT</sequence>
<evidence type="ECO:0000256" key="1">
    <source>
        <dbReference type="SAM" id="MobiDB-lite"/>
    </source>
</evidence>
<evidence type="ECO:0000313" key="3">
    <source>
        <dbReference type="Proteomes" id="UP001066276"/>
    </source>
</evidence>
<feature type="compositionally biased region" description="Basic and acidic residues" evidence="1">
    <location>
        <begin position="167"/>
        <end position="176"/>
    </location>
</feature>
<accession>A0AAV7RF45</accession>
<feature type="region of interest" description="Disordered" evidence="1">
    <location>
        <begin position="1"/>
        <end position="123"/>
    </location>
</feature>
<organism evidence="2 3">
    <name type="scientific">Pleurodeles waltl</name>
    <name type="common">Iberian ribbed newt</name>
    <dbReference type="NCBI Taxonomy" id="8319"/>
    <lineage>
        <taxon>Eukaryota</taxon>
        <taxon>Metazoa</taxon>
        <taxon>Chordata</taxon>
        <taxon>Craniata</taxon>
        <taxon>Vertebrata</taxon>
        <taxon>Euteleostomi</taxon>
        <taxon>Amphibia</taxon>
        <taxon>Batrachia</taxon>
        <taxon>Caudata</taxon>
        <taxon>Salamandroidea</taxon>
        <taxon>Salamandridae</taxon>
        <taxon>Pleurodelinae</taxon>
        <taxon>Pleurodeles</taxon>
    </lineage>
</organism>
<name>A0AAV7RF45_PLEWA</name>
<evidence type="ECO:0000313" key="2">
    <source>
        <dbReference type="EMBL" id="KAJ1149463.1"/>
    </source>
</evidence>
<feature type="region of interest" description="Disordered" evidence="1">
    <location>
        <begin position="152"/>
        <end position="176"/>
    </location>
</feature>
<reference evidence="2" key="1">
    <citation type="journal article" date="2022" name="bioRxiv">
        <title>Sequencing and chromosome-scale assembly of the giantPleurodeles waltlgenome.</title>
        <authorList>
            <person name="Brown T."/>
            <person name="Elewa A."/>
            <person name="Iarovenko S."/>
            <person name="Subramanian E."/>
            <person name="Araus A.J."/>
            <person name="Petzold A."/>
            <person name="Susuki M."/>
            <person name="Suzuki K.-i.T."/>
            <person name="Hayashi T."/>
            <person name="Toyoda A."/>
            <person name="Oliveira C."/>
            <person name="Osipova E."/>
            <person name="Leigh N.D."/>
            <person name="Simon A."/>
            <person name="Yun M.H."/>
        </authorList>
    </citation>
    <scope>NUCLEOTIDE SEQUENCE</scope>
    <source>
        <strain evidence="2">20211129_DDA</strain>
        <tissue evidence="2">Liver</tissue>
    </source>
</reference>
<dbReference type="Proteomes" id="UP001066276">
    <property type="component" value="Chromosome 5"/>
</dbReference>
<keyword evidence="3" id="KW-1185">Reference proteome</keyword>
<feature type="compositionally biased region" description="Basic and acidic residues" evidence="1">
    <location>
        <begin position="23"/>
        <end position="40"/>
    </location>
</feature>
<protein>
    <submittedName>
        <fullName evidence="2">Uncharacterized protein</fullName>
    </submittedName>
</protein>
<comment type="caution">
    <text evidence="2">The sequence shown here is derived from an EMBL/GenBank/DDBJ whole genome shotgun (WGS) entry which is preliminary data.</text>
</comment>
<feature type="compositionally biased region" description="Polar residues" evidence="1">
    <location>
        <begin position="58"/>
        <end position="69"/>
    </location>
</feature>